<evidence type="ECO:0000313" key="3">
    <source>
        <dbReference type="EMBL" id="QJI08241.1"/>
    </source>
</evidence>
<dbReference type="SUPFAM" id="SSF81296">
    <property type="entry name" value="E set domains"/>
    <property type="match status" value="1"/>
</dbReference>
<feature type="chain" id="PRO_5026808519" evidence="1">
    <location>
        <begin position="19"/>
        <end position="155"/>
    </location>
</feature>
<accession>A0A6M3YCF9</accession>
<dbReference type="InterPro" id="IPR003172">
    <property type="entry name" value="ML_dom"/>
</dbReference>
<dbReference type="AlphaFoldDB" id="A0A6M3YCF9"/>
<name>A0A6M3YCF9_9NEOP</name>
<evidence type="ECO:0000256" key="1">
    <source>
        <dbReference type="SAM" id="SignalP"/>
    </source>
</evidence>
<organism evidence="3">
    <name type="scientific">Histia rhodope</name>
    <dbReference type="NCBI Taxonomy" id="1453155"/>
    <lineage>
        <taxon>Eukaryota</taxon>
        <taxon>Metazoa</taxon>
        <taxon>Ecdysozoa</taxon>
        <taxon>Arthropoda</taxon>
        <taxon>Hexapoda</taxon>
        <taxon>Insecta</taxon>
        <taxon>Pterygota</taxon>
        <taxon>Neoptera</taxon>
        <taxon>Endopterygota</taxon>
        <taxon>Lepidoptera</taxon>
        <taxon>Glossata</taxon>
        <taxon>Ditrysia</taxon>
        <taxon>Zygaenoidea</taxon>
        <taxon>Zygaenidae</taxon>
        <taxon>Chalcosiinae</taxon>
        <taxon>Histia</taxon>
    </lineage>
</organism>
<dbReference type="InterPro" id="IPR014756">
    <property type="entry name" value="Ig_E-set"/>
</dbReference>
<protein>
    <submittedName>
        <fullName evidence="3">Niemann Pick type C</fullName>
    </submittedName>
</protein>
<gene>
    <name evidence="3" type="primary">NPC2a</name>
</gene>
<reference evidence="3" key="1">
    <citation type="submission" date="2019-09" db="EMBL/GenBank/DDBJ databases">
        <authorList>
            <person name="Yang H.-B."/>
        </authorList>
    </citation>
    <scope>NUCLEOTIDE SEQUENCE</scope>
</reference>
<sequence length="155" mass="17937">MSHIPFFVLSLCFILVHSENVHRKFCRDVDTSMCSVHSVTVDPCINAPRFCRMKRRINHIVTVDFTPRFSADFLNLAVHGDNDNDDNFDDVFMETQNGCKYATCPMNDGEEQSMSVKFNINANFQSSKFPIRMKLWNPENENQACCFTFRASYVN</sequence>
<keyword evidence="1" id="KW-0732">Signal</keyword>
<dbReference type="EMBL" id="MN398154">
    <property type="protein sequence ID" value="QJI08241.1"/>
    <property type="molecule type" value="mRNA"/>
</dbReference>
<dbReference type="SMART" id="SM00737">
    <property type="entry name" value="ML"/>
    <property type="match status" value="1"/>
</dbReference>
<feature type="domain" description="MD-2-related lipid-recognition" evidence="2">
    <location>
        <begin position="23"/>
        <end position="151"/>
    </location>
</feature>
<proteinExistence type="evidence at transcript level"/>
<evidence type="ECO:0000259" key="2">
    <source>
        <dbReference type="SMART" id="SM00737"/>
    </source>
</evidence>
<dbReference type="Pfam" id="PF02221">
    <property type="entry name" value="E1_DerP2_DerF2"/>
    <property type="match status" value="1"/>
</dbReference>
<dbReference type="Gene3D" id="2.60.40.770">
    <property type="match status" value="1"/>
</dbReference>
<feature type="signal peptide" evidence="1">
    <location>
        <begin position="1"/>
        <end position="18"/>
    </location>
</feature>